<keyword evidence="3 6" id="KW-0812">Transmembrane</keyword>
<evidence type="ECO:0000313" key="10">
    <source>
        <dbReference type="WormBase" id="SRAE_1000180300"/>
    </source>
</evidence>
<evidence type="ECO:0000256" key="1">
    <source>
        <dbReference type="ARBA" id="ARBA00004370"/>
    </source>
</evidence>
<evidence type="ECO:0000256" key="5">
    <source>
        <dbReference type="ARBA" id="ARBA00023136"/>
    </source>
</evidence>
<evidence type="ECO:0000256" key="4">
    <source>
        <dbReference type="ARBA" id="ARBA00022989"/>
    </source>
</evidence>
<comment type="subcellular location">
    <subcellularLocation>
        <location evidence="1">Membrane</location>
    </subcellularLocation>
</comment>
<reference evidence="9" key="2">
    <citation type="submission" date="2020-12" db="UniProtKB">
        <authorList>
            <consortium name="WormBaseParasite"/>
        </authorList>
    </citation>
    <scope>IDENTIFICATION</scope>
</reference>
<keyword evidence="8" id="KW-1185">Reference proteome</keyword>
<evidence type="ECO:0000313" key="7">
    <source>
        <dbReference type="EMBL" id="CEF63542.1"/>
    </source>
</evidence>
<evidence type="ECO:0000313" key="9">
    <source>
        <dbReference type="WBParaSite" id="SRAE_1000180300.1"/>
    </source>
</evidence>
<dbReference type="OrthoDB" id="5912871at2759"/>
<gene>
    <name evidence="7 9 10" type="ORF">SRAE_1000180300</name>
</gene>
<keyword evidence="5 6" id="KW-0472">Membrane</keyword>
<feature type="transmembrane region" description="Helical" evidence="6">
    <location>
        <begin position="33"/>
        <end position="56"/>
    </location>
</feature>
<dbReference type="RefSeq" id="XP_024502744.1">
    <property type="nucleotide sequence ID" value="XM_024648802.1"/>
</dbReference>
<dbReference type="STRING" id="34506.A0A090L5Y9"/>
<dbReference type="WBParaSite" id="SRAE_1000180300.1">
    <property type="protein sequence ID" value="SRAE_1000180300.1"/>
    <property type="gene ID" value="WBGene00258412"/>
</dbReference>
<evidence type="ECO:0000256" key="2">
    <source>
        <dbReference type="ARBA" id="ARBA00009530"/>
    </source>
</evidence>
<dbReference type="AlphaFoldDB" id="A0A090L5Y9"/>
<dbReference type="CTD" id="36375907"/>
<dbReference type="GeneID" id="36375907"/>
<evidence type="ECO:0000256" key="6">
    <source>
        <dbReference type="SAM" id="Phobius"/>
    </source>
</evidence>
<reference evidence="7 8" key="1">
    <citation type="submission" date="2014-09" db="EMBL/GenBank/DDBJ databases">
        <authorList>
            <person name="Martin A.A."/>
        </authorList>
    </citation>
    <scope>NUCLEOTIDE SEQUENCE</scope>
    <source>
        <strain evidence="8">ED321</strain>
        <strain evidence="7">ED321 Heterogonic</strain>
    </source>
</reference>
<sequence length="95" mass="10535">MVQSCFIGFLLLPVAIFLPPLAIIIDKGCGSHLFVNCILTAFFLIPGIINALLVLYCFESTNYDEKDNINQGANINKTINQKLKNYNDAKSIIIV</sequence>
<organism evidence="7">
    <name type="scientific">Strongyloides ratti</name>
    <name type="common">Parasitic roundworm</name>
    <dbReference type="NCBI Taxonomy" id="34506"/>
    <lineage>
        <taxon>Eukaryota</taxon>
        <taxon>Metazoa</taxon>
        <taxon>Ecdysozoa</taxon>
        <taxon>Nematoda</taxon>
        <taxon>Chromadorea</taxon>
        <taxon>Rhabditida</taxon>
        <taxon>Tylenchina</taxon>
        <taxon>Panagrolaimomorpha</taxon>
        <taxon>Strongyloidoidea</taxon>
        <taxon>Strongyloididae</taxon>
        <taxon>Strongyloides</taxon>
    </lineage>
</organism>
<protein>
    <submittedName>
        <fullName evidence="7 9">Proteolipid membrane potential modulator family-containing protein</fullName>
    </submittedName>
</protein>
<accession>A0A090L5Y9</accession>
<keyword evidence="4 6" id="KW-1133">Transmembrane helix</keyword>
<evidence type="ECO:0000256" key="3">
    <source>
        <dbReference type="ARBA" id="ARBA00022692"/>
    </source>
</evidence>
<feature type="transmembrane region" description="Helical" evidence="6">
    <location>
        <begin position="6"/>
        <end position="26"/>
    </location>
</feature>
<dbReference type="InterPro" id="IPR000612">
    <property type="entry name" value="PMP3"/>
</dbReference>
<dbReference type="Pfam" id="PF01679">
    <property type="entry name" value="Pmp3"/>
    <property type="match status" value="1"/>
</dbReference>
<dbReference type="GO" id="GO:0016020">
    <property type="term" value="C:membrane"/>
    <property type="evidence" value="ECO:0007669"/>
    <property type="project" value="UniProtKB-SubCell"/>
</dbReference>
<dbReference type="WormBase" id="SRAE_1000180300">
    <property type="protein sequence ID" value="SRP05716"/>
    <property type="gene ID" value="WBGene00258412"/>
</dbReference>
<proteinExistence type="inferred from homology"/>
<name>A0A090L5Y9_STRRB</name>
<evidence type="ECO:0000313" key="8">
    <source>
        <dbReference type="Proteomes" id="UP000035682"/>
    </source>
</evidence>
<comment type="similarity">
    <text evidence="2">Belongs to the UPF0057 (PMP3) family.</text>
</comment>
<dbReference type="EMBL" id="LN609528">
    <property type="protein sequence ID" value="CEF63542.1"/>
    <property type="molecule type" value="Genomic_DNA"/>
</dbReference>
<dbReference type="Proteomes" id="UP000035682">
    <property type="component" value="Unplaced"/>
</dbReference>